<comment type="caution">
    <text evidence="2">The sequence shown here is derived from an EMBL/GenBank/DDBJ whole genome shotgun (WGS) entry which is preliminary data.</text>
</comment>
<feature type="compositionally biased region" description="Polar residues" evidence="1">
    <location>
        <begin position="164"/>
        <end position="175"/>
    </location>
</feature>
<name>A0A5N5PQY8_PANHP</name>
<feature type="region of interest" description="Disordered" evidence="1">
    <location>
        <begin position="438"/>
        <end position="464"/>
    </location>
</feature>
<accession>A0A5N5PQY8</accession>
<feature type="region of interest" description="Disordered" evidence="1">
    <location>
        <begin position="625"/>
        <end position="655"/>
    </location>
</feature>
<protein>
    <submittedName>
        <fullName evidence="2">Uncharacterized protein</fullName>
    </submittedName>
</protein>
<feature type="compositionally biased region" description="Polar residues" evidence="1">
    <location>
        <begin position="602"/>
        <end position="613"/>
    </location>
</feature>
<organism evidence="2 3">
    <name type="scientific">Pangasianodon hypophthalmus</name>
    <name type="common">Striped catfish</name>
    <name type="synonym">Helicophagus hypophthalmus</name>
    <dbReference type="NCBI Taxonomy" id="310915"/>
    <lineage>
        <taxon>Eukaryota</taxon>
        <taxon>Metazoa</taxon>
        <taxon>Chordata</taxon>
        <taxon>Craniata</taxon>
        <taxon>Vertebrata</taxon>
        <taxon>Euteleostomi</taxon>
        <taxon>Actinopterygii</taxon>
        <taxon>Neopterygii</taxon>
        <taxon>Teleostei</taxon>
        <taxon>Ostariophysi</taxon>
        <taxon>Siluriformes</taxon>
        <taxon>Pangasiidae</taxon>
        <taxon>Pangasianodon</taxon>
    </lineage>
</organism>
<feature type="compositionally biased region" description="Basic residues" evidence="1">
    <location>
        <begin position="587"/>
        <end position="597"/>
    </location>
</feature>
<evidence type="ECO:0000256" key="1">
    <source>
        <dbReference type="SAM" id="MobiDB-lite"/>
    </source>
</evidence>
<dbReference type="EMBL" id="VFJC01000004">
    <property type="protein sequence ID" value="KAB5581463.1"/>
    <property type="molecule type" value="Genomic_DNA"/>
</dbReference>
<gene>
    <name evidence="2" type="ORF">PHYPO_G00176040</name>
</gene>
<dbReference type="Proteomes" id="UP000327468">
    <property type="component" value="Chromosome 3"/>
</dbReference>
<feature type="compositionally biased region" description="Basic and acidic residues" evidence="1">
    <location>
        <begin position="637"/>
        <end position="646"/>
    </location>
</feature>
<feature type="compositionally biased region" description="Basic residues" evidence="1">
    <location>
        <begin position="444"/>
        <end position="460"/>
    </location>
</feature>
<proteinExistence type="predicted"/>
<feature type="region of interest" description="Disordered" evidence="1">
    <location>
        <begin position="161"/>
        <end position="218"/>
    </location>
</feature>
<feature type="region of interest" description="Disordered" evidence="1">
    <location>
        <begin position="297"/>
        <end position="355"/>
    </location>
</feature>
<sequence>MAFDRKPVWVVSGATRVKKETGNRKKRGKAVKQDTTETTEAMTEERQASNSSISMLHSMLNRLKSSERIQSSSHATAQHCRHSKDKHQCDRVFIPESDKPEWNFAGSNPSEHSVKPEEQNDADVDSEYFTQRTVFQESSPTSITFLKSTTPSNLLHSLTRDASQDLQPSESNPSQEEVKEEQTSQAESHFNILKKSPPHGPFTHDPTGSSLANSEPRFVKGTTVPMEYKIMKQPCENTVTSVEEAEPPPLPPKLRHLNNVHGQLQRTFTLKDFKLDLEPINLLEEICTGEEWAKFLPVKDSPPQTDAKDYSQTEDSHHSNDDIGSQNAVIKPGLSADKEQSEIGSSPASITDSQEDRVIQVRQGTSDSPISAFPKTPIRNVTVTQRTSDMPEYERFKAEENDLVVMYLHDENDLTKVKNMPLDLSVVKSSGVLDNSALKSRIQLSKKRKHQPTEKRKKGKTQMDFLHQRSASTESFQSPPSSHTSVFASSKFYILPCSKFKDSQTHEDSQISVLGNEKALVRNAAVLQRISEVPEAYSNDNDIAEVSVLYKNKQLSYKMRDMPLDFSVVKSSGVLDNSALKDRIQLSKKRKHRPPGKRKNESFQSDHSSHPSIFTSSAFHNLLRSCDSNDSQTSVPEKQKTKERLLKPKLWKMKS</sequence>
<reference evidence="2 3" key="1">
    <citation type="submission" date="2019-06" db="EMBL/GenBank/DDBJ databases">
        <title>A chromosome-scale genome assembly of the striped catfish, Pangasianodon hypophthalmus.</title>
        <authorList>
            <person name="Wen M."/>
            <person name="Zahm M."/>
            <person name="Roques C."/>
            <person name="Cabau C."/>
            <person name="Klopp C."/>
            <person name="Donnadieu C."/>
            <person name="Jouanno E."/>
            <person name="Avarre J.-C."/>
            <person name="Campet M."/>
            <person name="Ha T.T.T."/>
            <person name="Dugue R."/>
            <person name="Lampietro C."/>
            <person name="Louis A."/>
            <person name="Herpin A."/>
            <person name="Echchiki A."/>
            <person name="Berthelot C."/>
            <person name="Parey E."/>
            <person name="Roest-Crollius H."/>
            <person name="Braasch I."/>
            <person name="Postlethwait J."/>
            <person name="Bobe J."/>
            <person name="Montfort J."/>
            <person name="Bouchez O."/>
            <person name="Begum T."/>
            <person name="Schartl M."/>
            <person name="Guiguen Y."/>
        </authorList>
    </citation>
    <scope>NUCLEOTIDE SEQUENCE [LARGE SCALE GENOMIC DNA]</scope>
    <source>
        <strain evidence="2 3">Indonesia</strain>
        <tissue evidence="2">Blood</tissue>
    </source>
</reference>
<keyword evidence="3" id="KW-1185">Reference proteome</keyword>
<feature type="region of interest" description="Disordered" evidence="1">
    <location>
        <begin position="18"/>
        <end position="122"/>
    </location>
</feature>
<feature type="region of interest" description="Disordered" evidence="1">
    <location>
        <begin position="587"/>
        <end position="613"/>
    </location>
</feature>
<evidence type="ECO:0000313" key="2">
    <source>
        <dbReference type="EMBL" id="KAB5581463.1"/>
    </source>
</evidence>
<evidence type="ECO:0000313" key="3">
    <source>
        <dbReference type="Proteomes" id="UP000327468"/>
    </source>
</evidence>
<dbReference type="AlphaFoldDB" id="A0A5N5PQY8"/>
<feature type="compositionally biased region" description="Polar residues" evidence="1">
    <location>
        <begin position="626"/>
        <end position="636"/>
    </location>
</feature>
<feature type="compositionally biased region" description="Basic and acidic residues" evidence="1">
    <location>
        <begin position="306"/>
        <end position="321"/>
    </location>
</feature>
<feature type="compositionally biased region" description="Polar residues" evidence="1">
    <location>
        <begin position="342"/>
        <end position="352"/>
    </location>
</feature>